<dbReference type="RefSeq" id="WP_288198823.1">
    <property type="nucleotide sequence ID" value="NZ_LT608334.1"/>
</dbReference>
<protein>
    <submittedName>
        <fullName evidence="1">Uncharacterized protein</fullName>
    </submittedName>
</protein>
<dbReference type="AlphaFoldDB" id="A0A212LQY9"/>
<accession>A0A212LQY9</accession>
<reference evidence="1" key="1">
    <citation type="submission" date="2016-08" db="EMBL/GenBank/DDBJ databases">
        <authorList>
            <person name="Seilhamer J.J."/>
        </authorList>
    </citation>
    <scope>NUCLEOTIDE SEQUENCE</scope>
    <source>
        <strain evidence="1">86</strain>
    </source>
</reference>
<sequence>MTIRLEIAVAYNCRPKKGESRHTDGRLLKTSIIFGESLDELLAEGRAGREAAEKFAPGYTEVISVRAYDKAAFHADPFGCPALFEAATL</sequence>
<gene>
    <name evidence="1" type="ORF">KL86PLE_90712</name>
</gene>
<proteinExistence type="predicted"/>
<evidence type="ECO:0000313" key="1">
    <source>
        <dbReference type="EMBL" id="SCM79927.1"/>
    </source>
</evidence>
<dbReference type="EMBL" id="FMJD01000013">
    <property type="protein sequence ID" value="SCM79927.1"/>
    <property type="molecule type" value="Genomic_DNA"/>
</dbReference>
<name>A0A212LQY9_9HYPH</name>
<organism evidence="1">
    <name type="scientific">uncultured Pleomorphomonas sp</name>
    <dbReference type="NCBI Taxonomy" id="442121"/>
    <lineage>
        <taxon>Bacteria</taxon>
        <taxon>Pseudomonadati</taxon>
        <taxon>Pseudomonadota</taxon>
        <taxon>Alphaproteobacteria</taxon>
        <taxon>Hyphomicrobiales</taxon>
        <taxon>Pleomorphomonadaceae</taxon>
        <taxon>Pleomorphomonas</taxon>
        <taxon>environmental samples</taxon>
    </lineage>
</organism>